<evidence type="ECO:0000313" key="2">
    <source>
        <dbReference type="EMBL" id="PKT71437.1"/>
    </source>
</evidence>
<proteinExistence type="predicted"/>
<accession>A0A2I0SNE0</accession>
<gene>
    <name evidence="2" type="ORF">CW362_19005</name>
</gene>
<dbReference type="Proteomes" id="UP000236178">
    <property type="component" value="Unassembled WGS sequence"/>
</dbReference>
<feature type="region of interest" description="Disordered" evidence="1">
    <location>
        <begin position="55"/>
        <end position="141"/>
    </location>
</feature>
<evidence type="ECO:0000313" key="3">
    <source>
        <dbReference type="Proteomes" id="UP000236178"/>
    </source>
</evidence>
<protein>
    <submittedName>
        <fullName evidence="2">Uncharacterized protein</fullName>
    </submittedName>
</protein>
<dbReference type="AlphaFoldDB" id="A0A2I0SNE0"/>
<comment type="caution">
    <text evidence="2">The sequence shown here is derived from an EMBL/GenBank/DDBJ whole genome shotgun (WGS) entry which is preliminary data.</text>
</comment>
<reference evidence="2 3" key="1">
    <citation type="submission" date="2017-12" db="EMBL/GenBank/DDBJ databases">
        <title>Streptomyces populusis sp. nov., a novel endophytic actinobacterium isolated from stems of Populus adenopoda Maxim.</title>
        <authorList>
            <person name="Wang Z."/>
        </authorList>
    </citation>
    <scope>NUCLEOTIDE SEQUENCE [LARGE SCALE GENOMIC DNA]</scope>
    <source>
        <strain evidence="2 3">A249</strain>
    </source>
</reference>
<name>A0A2I0SNE0_9ACTN</name>
<organism evidence="2 3">
    <name type="scientific">Streptomyces populi</name>
    <dbReference type="NCBI Taxonomy" id="2058924"/>
    <lineage>
        <taxon>Bacteria</taxon>
        <taxon>Bacillati</taxon>
        <taxon>Actinomycetota</taxon>
        <taxon>Actinomycetes</taxon>
        <taxon>Kitasatosporales</taxon>
        <taxon>Streptomycetaceae</taxon>
        <taxon>Streptomyces</taxon>
    </lineage>
</organism>
<evidence type="ECO:0000256" key="1">
    <source>
        <dbReference type="SAM" id="MobiDB-lite"/>
    </source>
</evidence>
<sequence>MRVVSSQVVGMSCAVTPRAAVALVAPDGHGTGTVPGVPRAFSAPARPGHAVLSRGVEEQAGPASPAARRTPGAYRPVVGREPAAAVSAPCRPDPEPPAGRAQEAAEASPGAERTDRPLPDEVTADAAPLDRFTDIWRGSTS</sequence>
<dbReference type="EMBL" id="PJOS01000034">
    <property type="protein sequence ID" value="PKT71437.1"/>
    <property type="molecule type" value="Genomic_DNA"/>
</dbReference>
<keyword evidence="3" id="KW-1185">Reference proteome</keyword>